<name>A0A1I6RT15_9FLAO</name>
<proteinExistence type="predicted"/>
<reference evidence="1 2" key="1">
    <citation type="submission" date="2016-10" db="EMBL/GenBank/DDBJ databases">
        <authorList>
            <person name="de Groot N.N."/>
        </authorList>
    </citation>
    <scope>NUCLEOTIDE SEQUENCE [LARGE SCALE GENOMIC DNA]</scope>
    <source>
        <strain evidence="1 2">CGMCC 1.6114</strain>
    </source>
</reference>
<organism evidence="1 2">
    <name type="scientific">Zhouia amylolytica</name>
    <dbReference type="NCBI Taxonomy" id="376730"/>
    <lineage>
        <taxon>Bacteria</taxon>
        <taxon>Pseudomonadati</taxon>
        <taxon>Bacteroidota</taxon>
        <taxon>Flavobacteriia</taxon>
        <taxon>Flavobacteriales</taxon>
        <taxon>Flavobacteriaceae</taxon>
        <taxon>Zhouia</taxon>
    </lineage>
</organism>
<accession>A0A1I6RT15</accession>
<sequence length="180" mass="21052">MRFFGLLLVFLTASSCIPYSFAPKIESYKVLRADKIKRNISPHHVFAFKDTKEANAFYDFLYMKYPDHDGPVNQNIEVTIAGRMYYMSFYECERSTNTVNILPMALDGVLASKDMDPVLEEHHTSRFGNWYILITIEDLGFKDGLQPNYIHQQKIVSFLNSLRQLYYATDNYKELLFKSK</sequence>
<dbReference type="AlphaFoldDB" id="A0A1I6RT15"/>
<gene>
    <name evidence="1" type="ORF">SAMN04487906_1303</name>
</gene>
<protein>
    <recommendedName>
        <fullName evidence="3">Lipoprotein</fullName>
    </recommendedName>
</protein>
<evidence type="ECO:0000313" key="1">
    <source>
        <dbReference type="EMBL" id="SFS67863.1"/>
    </source>
</evidence>
<evidence type="ECO:0000313" key="2">
    <source>
        <dbReference type="Proteomes" id="UP000183209"/>
    </source>
</evidence>
<dbReference type="OrthoDB" id="1164799at2"/>
<dbReference type="Proteomes" id="UP000183209">
    <property type="component" value="Unassembled WGS sequence"/>
</dbReference>
<dbReference type="EMBL" id="FPAG01000003">
    <property type="protein sequence ID" value="SFS67863.1"/>
    <property type="molecule type" value="Genomic_DNA"/>
</dbReference>
<evidence type="ECO:0008006" key="3">
    <source>
        <dbReference type="Google" id="ProtNLM"/>
    </source>
</evidence>
<dbReference type="RefSeq" id="WP_074977721.1">
    <property type="nucleotide sequence ID" value="NZ_FPAG01000003.1"/>
</dbReference>
<dbReference type="PROSITE" id="PS51257">
    <property type="entry name" value="PROKAR_LIPOPROTEIN"/>
    <property type="match status" value="1"/>
</dbReference>